<dbReference type="AlphaFoldDB" id="A0A1V0A528"/>
<feature type="transmembrane region" description="Helical" evidence="6">
    <location>
        <begin position="159"/>
        <end position="179"/>
    </location>
</feature>
<dbReference type="InterPro" id="IPR049453">
    <property type="entry name" value="Memb_transporter_dom"/>
</dbReference>
<feature type="transmembrane region" description="Helical" evidence="6">
    <location>
        <begin position="471"/>
        <end position="490"/>
    </location>
</feature>
<name>A0A1V0A528_9ACTN</name>
<evidence type="ECO:0000313" key="8">
    <source>
        <dbReference type="EMBL" id="AQZ65259.1"/>
    </source>
</evidence>
<reference evidence="9" key="1">
    <citation type="journal article" date="2017" name="Med. Chem. Commun.">
        <title>Nonomuraea sp. ATCC 55076 harbours the largest actinomycete chromosome to date and the kistamicin biosynthetic gene cluster.</title>
        <authorList>
            <person name="Nazari B."/>
            <person name="Forneris C.C."/>
            <person name="Gibson M.I."/>
            <person name="Moon K."/>
            <person name="Schramma K.R."/>
            <person name="Seyedsayamdost M.R."/>
        </authorList>
    </citation>
    <scope>NUCLEOTIDE SEQUENCE [LARGE SCALE GENOMIC DNA]</scope>
    <source>
        <strain evidence="9">ATCC 55076</strain>
    </source>
</reference>
<dbReference type="EMBL" id="CP017717">
    <property type="protein sequence ID" value="AQZ65259.1"/>
    <property type="molecule type" value="Genomic_DNA"/>
</dbReference>
<keyword evidence="4 6" id="KW-0472">Membrane</keyword>
<evidence type="ECO:0000256" key="4">
    <source>
        <dbReference type="ARBA" id="ARBA00023136"/>
    </source>
</evidence>
<keyword evidence="9" id="KW-1185">Reference proteome</keyword>
<feature type="transmembrane region" description="Helical" evidence="6">
    <location>
        <begin position="376"/>
        <end position="397"/>
    </location>
</feature>
<accession>A0A1V0A528</accession>
<keyword evidence="2 6" id="KW-0812">Transmembrane</keyword>
<feature type="transmembrane region" description="Helical" evidence="6">
    <location>
        <begin position="403"/>
        <end position="421"/>
    </location>
</feature>
<feature type="transmembrane region" description="Helical" evidence="6">
    <location>
        <begin position="502"/>
        <end position="520"/>
    </location>
</feature>
<dbReference type="RefSeq" id="WP_222107884.1">
    <property type="nucleotide sequence ID" value="NZ_CP017717.1"/>
</dbReference>
<feature type="transmembrane region" description="Helical" evidence="6">
    <location>
        <begin position="135"/>
        <end position="153"/>
    </location>
</feature>
<dbReference type="STRING" id="1909395.BKM31_30835"/>
<evidence type="ECO:0000256" key="3">
    <source>
        <dbReference type="ARBA" id="ARBA00022989"/>
    </source>
</evidence>
<feature type="transmembrane region" description="Helical" evidence="6">
    <location>
        <begin position="433"/>
        <end position="459"/>
    </location>
</feature>
<feature type="compositionally biased region" description="Basic and acidic residues" evidence="5">
    <location>
        <begin position="256"/>
        <end position="269"/>
    </location>
</feature>
<keyword evidence="3 6" id="KW-1133">Transmembrane helix</keyword>
<evidence type="ECO:0000256" key="6">
    <source>
        <dbReference type="SAM" id="Phobius"/>
    </source>
</evidence>
<organism evidence="8 9">
    <name type="scientific">[Actinomadura] parvosata subsp. kistnae</name>
    <dbReference type="NCBI Taxonomy" id="1909395"/>
    <lineage>
        <taxon>Bacteria</taxon>
        <taxon>Bacillati</taxon>
        <taxon>Actinomycetota</taxon>
        <taxon>Actinomycetes</taxon>
        <taxon>Streptosporangiales</taxon>
        <taxon>Streptosporangiaceae</taxon>
        <taxon>Nonomuraea</taxon>
    </lineage>
</organism>
<dbReference type="KEGG" id="noa:BKM31_30835"/>
<dbReference type="GO" id="GO:0016020">
    <property type="term" value="C:membrane"/>
    <property type="evidence" value="ECO:0007669"/>
    <property type="project" value="UniProtKB-SubCell"/>
</dbReference>
<feature type="domain" description="Integral membrane bound transporter" evidence="7">
    <location>
        <begin position="392"/>
        <end position="514"/>
    </location>
</feature>
<gene>
    <name evidence="8" type="ORF">BKM31_30835</name>
</gene>
<dbReference type="Pfam" id="PF13515">
    <property type="entry name" value="FUSC_2"/>
    <property type="match status" value="1"/>
</dbReference>
<evidence type="ECO:0000256" key="1">
    <source>
        <dbReference type="ARBA" id="ARBA00004141"/>
    </source>
</evidence>
<evidence type="ECO:0000313" key="9">
    <source>
        <dbReference type="Proteomes" id="UP000190797"/>
    </source>
</evidence>
<protein>
    <recommendedName>
        <fullName evidence="7">Integral membrane bound transporter domain-containing protein</fullName>
    </recommendedName>
</protein>
<feature type="transmembrane region" description="Helical" evidence="6">
    <location>
        <begin position="81"/>
        <end position="100"/>
    </location>
</feature>
<evidence type="ECO:0000256" key="5">
    <source>
        <dbReference type="SAM" id="MobiDB-lite"/>
    </source>
</evidence>
<proteinExistence type="predicted"/>
<evidence type="ECO:0000259" key="7">
    <source>
        <dbReference type="Pfam" id="PF13515"/>
    </source>
</evidence>
<feature type="transmembrane region" description="Helical" evidence="6">
    <location>
        <begin position="34"/>
        <end position="52"/>
    </location>
</feature>
<comment type="subcellular location">
    <subcellularLocation>
        <location evidence="1">Membrane</location>
        <topology evidence="1">Multi-pass membrane protein</topology>
    </subcellularLocation>
</comment>
<sequence>MSAIPFRQLKPRVRLPVRAALRLAPLGDIWHKPALSGVAALAVVLLALLAAGRLDLTLYASAGAMCALYGHGLPYAARARALGWVVLGMLAGTAAALVTAALTDSVAIRVAVAALLAGLHKAACDATRIGPPGNVVLTFVAASAAFVPGQRLADVPLHVGLGVLGGIVAWVVGMAPGLVRPDGPERIAVARALEATARLVRARDEARGSEGTAGLVPAHAPGGAPWPPVARASQGTPSPPGARAPQSPAWPSGARGDVRRTQGGDDHQVRHAAAAAVNGAWQTLLRSGDRRDGLRRLLVRAESAAASAGGGVDADVLMAWAHDLRKGRPVPEPPLCDARTDAAERAELDGIAAERAEPAPVAGARWRVPFVLVARWWRVVVTVFAGAALAGWGSMALGVGRPYWAVVTAAAVFAANTTMSWSRALQRVLGNLLGVALFTVIVPVTRWGAVALIVAVLAMQFVTEAAITRNYWLGSVFVAPMAMLMTEFAGAGPVPALVADRWLDTCLGAAAGLLACVLVPDRRAAARVQDGLERLERLVGEPLTEGRDARDRLRGALVELREAADVAAGEWWSATLPQERIAAAERAGHHRLAQLSA</sequence>
<feature type="region of interest" description="Disordered" evidence="5">
    <location>
        <begin position="204"/>
        <end position="269"/>
    </location>
</feature>
<evidence type="ECO:0000256" key="2">
    <source>
        <dbReference type="ARBA" id="ARBA00022692"/>
    </source>
</evidence>
<dbReference type="Proteomes" id="UP000190797">
    <property type="component" value="Chromosome"/>
</dbReference>